<protein>
    <submittedName>
        <fullName evidence="1">Uncharacterized protein</fullName>
    </submittedName>
</protein>
<dbReference type="Proteomes" id="UP001157502">
    <property type="component" value="Chromosome 37"/>
</dbReference>
<evidence type="ECO:0000313" key="1">
    <source>
        <dbReference type="EMBL" id="KAJ7984835.1"/>
    </source>
</evidence>
<comment type="caution">
    <text evidence="1">The sequence shown here is derived from an EMBL/GenBank/DDBJ whole genome shotgun (WGS) entry which is preliminary data.</text>
</comment>
<evidence type="ECO:0000313" key="2">
    <source>
        <dbReference type="Proteomes" id="UP001157502"/>
    </source>
</evidence>
<sequence length="68" mass="8009">MFRKVPSLKERLGQTEHHAFDSLTRSEVTITRRHEHSLRTGRNQFQLPDLQVIPADNREQQKINSILC</sequence>
<name>A0ACC2F0D4_DALPE</name>
<organism evidence="1 2">
    <name type="scientific">Dallia pectoralis</name>
    <name type="common">Alaska blackfish</name>
    <dbReference type="NCBI Taxonomy" id="75939"/>
    <lineage>
        <taxon>Eukaryota</taxon>
        <taxon>Metazoa</taxon>
        <taxon>Chordata</taxon>
        <taxon>Craniata</taxon>
        <taxon>Vertebrata</taxon>
        <taxon>Euteleostomi</taxon>
        <taxon>Actinopterygii</taxon>
        <taxon>Neopterygii</taxon>
        <taxon>Teleostei</taxon>
        <taxon>Protacanthopterygii</taxon>
        <taxon>Esociformes</taxon>
        <taxon>Umbridae</taxon>
        <taxon>Dallia</taxon>
    </lineage>
</organism>
<reference evidence="1" key="1">
    <citation type="submission" date="2021-05" db="EMBL/GenBank/DDBJ databases">
        <authorList>
            <person name="Pan Q."/>
            <person name="Jouanno E."/>
            <person name="Zahm M."/>
            <person name="Klopp C."/>
            <person name="Cabau C."/>
            <person name="Louis A."/>
            <person name="Berthelot C."/>
            <person name="Parey E."/>
            <person name="Roest Crollius H."/>
            <person name="Montfort J."/>
            <person name="Robinson-Rechavi M."/>
            <person name="Bouchez O."/>
            <person name="Lampietro C."/>
            <person name="Lopez Roques C."/>
            <person name="Donnadieu C."/>
            <person name="Postlethwait J."/>
            <person name="Bobe J."/>
            <person name="Dillon D."/>
            <person name="Chandos A."/>
            <person name="von Hippel F."/>
            <person name="Guiguen Y."/>
        </authorList>
    </citation>
    <scope>NUCLEOTIDE SEQUENCE</scope>
    <source>
        <strain evidence="1">YG-Jan2019</strain>
    </source>
</reference>
<dbReference type="EMBL" id="CM055764">
    <property type="protein sequence ID" value="KAJ7984835.1"/>
    <property type="molecule type" value="Genomic_DNA"/>
</dbReference>
<gene>
    <name evidence="1" type="ORF">DPEC_G00358890</name>
</gene>
<keyword evidence="2" id="KW-1185">Reference proteome</keyword>
<proteinExistence type="predicted"/>
<accession>A0ACC2F0D4</accession>